<keyword evidence="1" id="KW-0732">Signal</keyword>
<proteinExistence type="predicted"/>
<dbReference type="OrthoDB" id="3507155at2"/>
<dbReference type="PROSITE" id="PS00134">
    <property type="entry name" value="TRYPSIN_HIS"/>
    <property type="match status" value="1"/>
</dbReference>
<sequence length="276" mass="27268">MQVARVRTVAAAAAITSVVASCAAPAPARHTGSAAIPVTSAASAPQADPQANAVSGAAPVAPDPRVGAVFLGGGTGESVHTCSAAVLDSSTGDLILTAAHCVADGIGTTFIPGFHDGDDDIWRITTVYLDPRWVASQDPHADFAIARVHHESEGSAVQSFEGGLTLGSAPPAGTSVTVTGYPMGSGGDPLRCQGVTGLSHDGYPSLPCIGLTDGFSGAPWIVGSTVIGLIGGPDGGGCDDDLSFSPRFDESIVGLLARAEAGGAGDSAPSAYDSDC</sequence>
<protein>
    <submittedName>
        <fullName evidence="2">Trypsin</fullName>
    </submittedName>
</protein>
<dbReference type="AlphaFoldDB" id="A0A1X0ADV6"/>
<dbReference type="InterPro" id="IPR043504">
    <property type="entry name" value="Peptidase_S1_PA_chymotrypsin"/>
</dbReference>
<dbReference type="InterPro" id="IPR018114">
    <property type="entry name" value="TRYPSIN_HIS"/>
</dbReference>
<feature type="signal peptide" evidence="1">
    <location>
        <begin position="1"/>
        <end position="23"/>
    </location>
</feature>
<keyword evidence="3" id="KW-1185">Reference proteome</keyword>
<dbReference type="SUPFAM" id="SSF50494">
    <property type="entry name" value="Trypsin-like serine proteases"/>
    <property type="match status" value="1"/>
</dbReference>
<reference evidence="2 3" key="1">
    <citation type="submission" date="2017-02" db="EMBL/GenBank/DDBJ databases">
        <title>The new phylogeny of genus Mycobacterium.</title>
        <authorList>
            <person name="Tortoli E."/>
            <person name="Trovato A."/>
            <person name="Cirillo D.M."/>
        </authorList>
    </citation>
    <scope>NUCLEOTIDE SEQUENCE [LARGE SCALE GENOMIC DNA]</scope>
    <source>
        <strain evidence="2 3">RW6</strain>
    </source>
</reference>
<dbReference type="GO" id="GO:0004252">
    <property type="term" value="F:serine-type endopeptidase activity"/>
    <property type="evidence" value="ECO:0007669"/>
    <property type="project" value="InterPro"/>
</dbReference>
<dbReference type="PROSITE" id="PS51257">
    <property type="entry name" value="PROKAR_LIPOPROTEIN"/>
    <property type="match status" value="1"/>
</dbReference>
<accession>A0A1X0ADV6</accession>
<dbReference type="GO" id="GO:0006508">
    <property type="term" value="P:proteolysis"/>
    <property type="evidence" value="ECO:0007669"/>
    <property type="project" value="InterPro"/>
</dbReference>
<comment type="caution">
    <text evidence="2">The sequence shown here is derived from an EMBL/GenBank/DDBJ whole genome shotgun (WGS) entry which is preliminary data.</text>
</comment>
<dbReference type="InterPro" id="IPR009003">
    <property type="entry name" value="Peptidase_S1_PA"/>
</dbReference>
<organism evidence="2 3">
    <name type="scientific">Mycobacterium aquaticum</name>
    <dbReference type="NCBI Taxonomy" id="1927124"/>
    <lineage>
        <taxon>Bacteria</taxon>
        <taxon>Bacillati</taxon>
        <taxon>Actinomycetota</taxon>
        <taxon>Actinomycetes</taxon>
        <taxon>Mycobacteriales</taxon>
        <taxon>Mycobacteriaceae</taxon>
        <taxon>Mycobacterium</taxon>
    </lineage>
</organism>
<evidence type="ECO:0000313" key="2">
    <source>
        <dbReference type="EMBL" id="ORA28229.1"/>
    </source>
</evidence>
<dbReference type="Pfam" id="PF13365">
    <property type="entry name" value="Trypsin_2"/>
    <property type="match status" value="1"/>
</dbReference>
<dbReference type="RefSeq" id="WP_083168472.1">
    <property type="nucleotide sequence ID" value="NZ_MVHF01000041.1"/>
</dbReference>
<name>A0A1X0ADV6_9MYCO</name>
<dbReference type="Proteomes" id="UP000192448">
    <property type="component" value="Unassembled WGS sequence"/>
</dbReference>
<dbReference type="STRING" id="1927124.BST13_29175"/>
<evidence type="ECO:0000313" key="3">
    <source>
        <dbReference type="Proteomes" id="UP000192448"/>
    </source>
</evidence>
<dbReference type="Gene3D" id="2.40.10.10">
    <property type="entry name" value="Trypsin-like serine proteases"/>
    <property type="match status" value="2"/>
</dbReference>
<evidence type="ECO:0000256" key="1">
    <source>
        <dbReference type="SAM" id="SignalP"/>
    </source>
</evidence>
<gene>
    <name evidence="2" type="ORF">BST13_29175</name>
</gene>
<dbReference type="EMBL" id="MVHF01000041">
    <property type="protein sequence ID" value="ORA28229.1"/>
    <property type="molecule type" value="Genomic_DNA"/>
</dbReference>
<feature type="chain" id="PRO_5039728642" evidence="1">
    <location>
        <begin position="24"/>
        <end position="276"/>
    </location>
</feature>